<organism evidence="3 4">
    <name type="scientific">Eumeta variegata</name>
    <name type="common">Bagworm moth</name>
    <name type="synonym">Eumeta japonica</name>
    <dbReference type="NCBI Taxonomy" id="151549"/>
    <lineage>
        <taxon>Eukaryota</taxon>
        <taxon>Metazoa</taxon>
        <taxon>Ecdysozoa</taxon>
        <taxon>Arthropoda</taxon>
        <taxon>Hexapoda</taxon>
        <taxon>Insecta</taxon>
        <taxon>Pterygota</taxon>
        <taxon>Neoptera</taxon>
        <taxon>Endopterygota</taxon>
        <taxon>Lepidoptera</taxon>
        <taxon>Glossata</taxon>
        <taxon>Ditrysia</taxon>
        <taxon>Tineoidea</taxon>
        <taxon>Psychidae</taxon>
        <taxon>Oiketicinae</taxon>
        <taxon>Eumeta</taxon>
    </lineage>
</organism>
<dbReference type="Proteomes" id="UP000299102">
    <property type="component" value="Unassembled WGS sequence"/>
</dbReference>
<dbReference type="Pfam" id="PF00022">
    <property type="entry name" value="Actin"/>
    <property type="match status" value="1"/>
</dbReference>
<protein>
    <submittedName>
        <fullName evidence="3">Actin-related protein 10</fullName>
    </submittedName>
</protein>
<comment type="caution">
    <text evidence="3">The sequence shown here is derived from an EMBL/GenBank/DDBJ whole genome shotgun (WGS) entry which is preliminary data.</text>
</comment>
<dbReference type="OrthoDB" id="337660at2759"/>
<dbReference type="STRING" id="151549.A0A4C1Y2T1"/>
<evidence type="ECO:0000259" key="2">
    <source>
        <dbReference type="Pfam" id="PF13843"/>
    </source>
</evidence>
<evidence type="ECO:0000313" key="4">
    <source>
        <dbReference type="Proteomes" id="UP000299102"/>
    </source>
</evidence>
<feature type="region of interest" description="Disordered" evidence="1">
    <location>
        <begin position="98"/>
        <end position="126"/>
    </location>
</feature>
<keyword evidence="4" id="KW-1185">Reference proteome</keyword>
<sequence>MPMYEGIALIQEKQAVVLDIGSEYTKLSATERNEYLRKLLGENDSDSSRFSDSDDEDRILANIARCQILNRENNSEHDELEYSEDTGEIAEGNLAVEEELENSESEEDNNEVETAEPEDASVGDDAKRKQEIINFYNKYKAGVDTMDQMIRKYTSQRRSSRWPMAMFFNMLDISSLASYIIYYDNKMIAKKTTERRQFIRKLSEELALPMIEHRTANPQVMRHFSTKIAIVNILGHALTETVVVNPGSVVLKDKTGRKKVTGSCHVCNALPIRRWFGFTGEAAPRCIVRSEFWCARTRRHKRLYDYADEQELYENLVNMLHMLYFRHVLVSPKERRVVVVESLLTPTAFRETLARVLFTHFEVAGAVWADGARLAAWCGGAPLTLVVSLGAREAEVCAVVHGVPVTRSLQAQPLAATTIHTELARLLDLDNDRELKLPHHVLEDIKEFDNRAGSLEGSINRS</sequence>
<name>A0A4C1Y2T1_EUMVA</name>
<dbReference type="Pfam" id="PF13843">
    <property type="entry name" value="DDE_Tnp_1_7"/>
    <property type="match status" value="1"/>
</dbReference>
<dbReference type="PANTHER" id="PTHR11937">
    <property type="entry name" value="ACTIN"/>
    <property type="match status" value="1"/>
</dbReference>
<dbReference type="EMBL" id="BGZK01001066">
    <property type="protein sequence ID" value="GBP70198.1"/>
    <property type="molecule type" value="Genomic_DNA"/>
</dbReference>
<reference evidence="3 4" key="1">
    <citation type="journal article" date="2019" name="Commun. Biol.">
        <title>The bagworm genome reveals a unique fibroin gene that provides high tensile strength.</title>
        <authorList>
            <person name="Kono N."/>
            <person name="Nakamura H."/>
            <person name="Ohtoshi R."/>
            <person name="Tomita M."/>
            <person name="Numata K."/>
            <person name="Arakawa K."/>
        </authorList>
    </citation>
    <scope>NUCLEOTIDE SEQUENCE [LARGE SCALE GENOMIC DNA]</scope>
</reference>
<evidence type="ECO:0000256" key="1">
    <source>
        <dbReference type="SAM" id="MobiDB-lite"/>
    </source>
</evidence>
<feature type="compositionally biased region" description="Acidic residues" evidence="1">
    <location>
        <begin position="98"/>
        <end position="122"/>
    </location>
</feature>
<gene>
    <name evidence="3" type="primary">ACTR10</name>
    <name evidence="3" type="ORF">EVAR_46693_1</name>
</gene>
<dbReference type="SUPFAM" id="SSF53067">
    <property type="entry name" value="Actin-like ATPase domain"/>
    <property type="match status" value="1"/>
</dbReference>
<accession>A0A4C1Y2T1</accession>
<evidence type="ECO:0000313" key="3">
    <source>
        <dbReference type="EMBL" id="GBP70198.1"/>
    </source>
</evidence>
<dbReference type="Gene3D" id="3.30.420.40">
    <property type="match status" value="1"/>
</dbReference>
<dbReference type="InterPro" id="IPR004000">
    <property type="entry name" value="Actin"/>
</dbReference>
<dbReference type="AlphaFoldDB" id="A0A4C1Y2T1"/>
<dbReference type="InterPro" id="IPR029526">
    <property type="entry name" value="PGBD"/>
</dbReference>
<proteinExistence type="predicted"/>
<feature type="domain" description="PiggyBac transposable element-derived protein" evidence="2">
    <location>
        <begin position="126"/>
        <end position="175"/>
    </location>
</feature>
<dbReference type="InterPro" id="IPR043129">
    <property type="entry name" value="ATPase_NBD"/>
</dbReference>